<evidence type="ECO:0000313" key="1">
    <source>
        <dbReference type="EMBL" id="TCK68085.1"/>
    </source>
</evidence>
<dbReference type="RefSeq" id="WP_132302379.1">
    <property type="nucleotide sequence ID" value="NZ_CP170642.1"/>
</dbReference>
<organism evidence="1 2">
    <name type="scientific">Lonepinella koalarum</name>
    <dbReference type="NCBI Taxonomy" id="53417"/>
    <lineage>
        <taxon>Bacteria</taxon>
        <taxon>Pseudomonadati</taxon>
        <taxon>Pseudomonadota</taxon>
        <taxon>Gammaproteobacteria</taxon>
        <taxon>Pasteurellales</taxon>
        <taxon>Pasteurellaceae</taxon>
        <taxon>Lonepinella</taxon>
    </lineage>
</organism>
<keyword evidence="2" id="KW-1185">Reference proteome</keyword>
<dbReference type="AlphaFoldDB" id="A0A4R1KSP7"/>
<comment type="caution">
    <text evidence="1">The sequence shown here is derived from an EMBL/GenBank/DDBJ whole genome shotgun (WGS) entry which is preliminary data.</text>
</comment>
<proteinExistence type="predicted"/>
<gene>
    <name evidence="1" type="ORF">EV692_1784</name>
</gene>
<evidence type="ECO:0000313" key="2">
    <source>
        <dbReference type="Proteomes" id="UP000295496"/>
    </source>
</evidence>
<protein>
    <submittedName>
        <fullName evidence="1">Uncharacterized protein</fullName>
    </submittedName>
</protein>
<accession>A0A4R1KSP7</accession>
<sequence length="154" mass="18125">MIKARISRQQILNNIPEQYRHYFNINISDIDQDLYPLFKNFTDAANILCKFAHINKKIDIVFYIELEPTLKTSTVSLNIVLNNEDAVHFYVGQTIFYNLDKAIQYPKEAQITAYLEELVHVFMNVNDEVLVKEIVSSMYEGVAYNKEKDIYEFK</sequence>
<reference evidence="1 2" key="1">
    <citation type="submission" date="2019-03" db="EMBL/GenBank/DDBJ databases">
        <title>Genomic Encyclopedia of Type Strains, Phase IV (KMG-IV): sequencing the most valuable type-strain genomes for metagenomic binning, comparative biology and taxonomic classification.</title>
        <authorList>
            <person name="Goeker M."/>
        </authorList>
    </citation>
    <scope>NUCLEOTIDE SEQUENCE [LARGE SCALE GENOMIC DNA]</scope>
    <source>
        <strain evidence="1 2">DSM 10053</strain>
    </source>
</reference>
<dbReference type="EMBL" id="SMGJ01000006">
    <property type="protein sequence ID" value="TCK68085.1"/>
    <property type="molecule type" value="Genomic_DNA"/>
</dbReference>
<dbReference type="Proteomes" id="UP000295496">
    <property type="component" value="Unassembled WGS sequence"/>
</dbReference>
<name>A0A4R1KSP7_9PAST</name>